<gene>
    <name evidence="1" type="ORF">ENS64_09015</name>
</gene>
<proteinExistence type="predicted"/>
<evidence type="ECO:0000313" key="1">
    <source>
        <dbReference type="EMBL" id="HGT39384.1"/>
    </source>
</evidence>
<dbReference type="AlphaFoldDB" id="A0A7C4QP68"/>
<protein>
    <submittedName>
        <fullName evidence="1">Uncharacterized protein</fullName>
    </submittedName>
</protein>
<name>A0A7C4QP68_9PLAN</name>
<reference evidence="1" key="1">
    <citation type="journal article" date="2020" name="mSystems">
        <title>Genome- and Community-Level Interaction Insights into Carbon Utilization and Element Cycling Functions of Hydrothermarchaeota in Hydrothermal Sediment.</title>
        <authorList>
            <person name="Zhou Z."/>
            <person name="Liu Y."/>
            <person name="Xu W."/>
            <person name="Pan J."/>
            <person name="Luo Z.H."/>
            <person name="Li M."/>
        </authorList>
    </citation>
    <scope>NUCLEOTIDE SEQUENCE [LARGE SCALE GENOMIC DNA]</scope>
    <source>
        <strain evidence="1">SpSt-508</strain>
    </source>
</reference>
<comment type="caution">
    <text evidence="1">The sequence shown here is derived from an EMBL/GenBank/DDBJ whole genome shotgun (WGS) entry which is preliminary data.</text>
</comment>
<dbReference type="EMBL" id="DSVQ01000012">
    <property type="protein sequence ID" value="HGT39384.1"/>
    <property type="molecule type" value="Genomic_DNA"/>
</dbReference>
<accession>A0A7C4QP68</accession>
<sequence>MNRRRSGLALAVIGAVAAALAVFPGRVFSEEPPTAGRPWLVVCLASLDQLQNNLDAALFAADRPELADLLAAQLRQWRNLAGIDRKRPLGLVRFWPTTPEGMGEEILFLPATDREELLKTMTFGVVGYARRTADHYVIARPEIPYHVLFRRDVAWLGDRTATLITCSQQAPEWLGMLVAQHDAGVMWDVRQIPAAHRRLAADAWRLAVQPALQQRDGEAAEHHAWRRRCLEPLVEAGPLAIEQTRRILLRVKFDAERSQALLDWHLVAEPQSAWSRRLESWRPARSPWQHLLTVDEARSVGFVTGLPAVGNSSATAAFDGQLAWQVFGELLTERTAILAWSDGPVAQPQTSLADMRHPRVYQQVPVPDVPIALRRWIGGNTQAWRWQEGRITWWAFGPPDLARKRLDAALELVQQPADPARPPAHFTARVPLRLCLDAIPWLDRLWLDEQLAGREDRITITLSPVPEGVHMRWELPTGILRVLGGILAHELSLHADWFLSPQTENSPGP</sequence>
<organism evidence="1">
    <name type="scientific">Schlesneria paludicola</name>
    <dbReference type="NCBI Taxonomy" id="360056"/>
    <lineage>
        <taxon>Bacteria</taxon>
        <taxon>Pseudomonadati</taxon>
        <taxon>Planctomycetota</taxon>
        <taxon>Planctomycetia</taxon>
        <taxon>Planctomycetales</taxon>
        <taxon>Planctomycetaceae</taxon>
        <taxon>Schlesneria</taxon>
    </lineage>
</organism>